<evidence type="ECO:0000313" key="2">
    <source>
        <dbReference type="EMBL" id="CAH1433851.1"/>
    </source>
</evidence>
<accession>A0AAU9N3I9</accession>
<organism evidence="2 3">
    <name type="scientific">Lactuca virosa</name>
    <dbReference type="NCBI Taxonomy" id="75947"/>
    <lineage>
        <taxon>Eukaryota</taxon>
        <taxon>Viridiplantae</taxon>
        <taxon>Streptophyta</taxon>
        <taxon>Embryophyta</taxon>
        <taxon>Tracheophyta</taxon>
        <taxon>Spermatophyta</taxon>
        <taxon>Magnoliopsida</taxon>
        <taxon>eudicotyledons</taxon>
        <taxon>Gunneridae</taxon>
        <taxon>Pentapetalae</taxon>
        <taxon>asterids</taxon>
        <taxon>campanulids</taxon>
        <taxon>Asterales</taxon>
        <taxon>Asteraceae</taxon>
        <taxon>Cichorioideae</taxon>
        <taxon>Cichorieae</taxon>
        <taxon>Lactucinae</taxon>
        <taxon>Lactuca</taxon>
    </lineage>
</organism>
<name>A0AAU9N3I9_9ASTR</name>
<dbReference type="Proteomes" id="UP001157418">
    <property type="component" value="Unassembled WGS sequence"/>
</dbReference>
<dbReference type="AlphaFoldDB" id="A0AAU9N3I9"/>
<reference evidence="2 3" key="1">
    <citation type="submission" date="2022-01" db="EMBL/GenBank/DDBJ databases">
        <authorList>
            <person name="Xiong W."/>
            <person name="Schranz E."/>
        </authorList>
    </citation>
    <scope>NUCLEOTIDE SEQUENCE [LARGE SCALE GENOMIC DNA]</scope>
</reference>
<feature type="region of interest" description="Disordered" evidence="1">
    <location>
        <begin position="51"/>
        <end position="72"/>
    </location>
</feature>
<sequence>MRKPLFLLIVEAVTANERHFQQTRDATGRQDYQYFQSYETSQFFANPNQFPITENDLTSQNTGKNPRGDKRDADEDIALMSAYCIVTKVERRGKNRKKTSIWARVRELYDANQAENPGKLGNRSITQMKGRYKRLNESAGKWVGIY</sequence>
<dbReference type="EMBL" id="CAKMRJ010003334">
    <property type="protein sequence ID" value="CAH1433851.1"/>
    <property type="molecule type" value="Genomic_DNA"/>
</dbReference>
<keyword evidence="3" id="KW-1185">Reference proteome</keyword>
<evidence type="ECO:0008006" key="4">
    <source>
        <dbReference type="Google" id="ProtNLM"/>
    </source>
</evidence>
<dbReference type="PANTHER" id="PTHR45023">
    <property type="match status" value="1"/>
</dbReference>
<protein>
    <recommendedName>
        <fullName evidence="4">Myb/SANT-like domain-containing protein</fullName>
    </recommendedName>
</protein>
<gene>
    <name evidence="2" type="ORF">LVIROSA_LOCUS20414</name>
</gene>
<comment type="caution">
    <text evidence="2">The sequence shown here is derived from an EMBL/GenBank/DDBJ whole genome shotgun (WGS) entry which is preliminary data.</text>
</comment>
<evidence type="ECO:0000313" key="3">
    <source>
        <dbReference type="Proteomes" id="UP001157418"/>
    </source>
</evidence>
<proteinExistence type="predicted"/>
<feature type="compositionally biased region" description="Polar residues" evidence="1">
    <location>
        <begin position="51"/>
        <end position="64"/>
    </location>
</feature>
<dbReference type="PANTHER" id="PTHR45023:SF4">
    <property type="entry name" value="GLYCINE-RICH PROTEIN-RELATED"/>
    <property type="match status" value="1"/>
</dbReference>
<evidence type="ECO:0000256" key="1">
    <source>
        <dbReference type="SAM" id="MobiDB-lite"/>
    </source>
</evidence>